<dbReference type="PROSITE" id="PS51184">
    <property type="entry name" value="JMJC"/>
    <property type="match status" value="1"/>
</dbReference>
<feature type="region of interest" description="Disordered" evidence="1">
    <location>
        <begin position="93"/>
        <end position="149"/>
    </location>
</feature>
<accession>A0A0D7AV70</accession>
<evidence type="ECO:0000313" key="3">
    <source>
        <dbReference type="EMBL" id="KIY62268.1"/>
    </source>
</evidence>
<name>A0A0D7AV70_9AGAR</name>
<evidence type="ECO:0000313" key="4">
    <source>
        <dbReference type="Proteomes" id="UP000054007"/>
    </source>
</evidence>
<protein>
    <recommendedName>
        <fullName evidence="2">JmjC domain-containing protein</fullName>
    </recommendedName>
</protein>
<reference evidence="3 4" key="1">
    <citation type="journal article" date="2015" name="Fungal Genet. Biol.">
        <title>Evolution of novel wood decay mechanisms in Agaricales revealed by the genome sequences of Fistulina hepatica and Cylindrobasidium torrendii.</title>
        <authorList>
            <person name="Floudas D."/>
            <person name="Held B.W."/>
            <person name="Riley R."/>
            <person name="Nagy L.G."/>
            <person name="Koehler G."/>
            <person name="Ransdell A.S."/>
            <person name="Younus H."/>
            <person name="Chow J."/>
            <person name="Chiniquy J."/>
            <person name="Lipzen A."/>
            <person name="Tritt A."/>
            <person name="Sun H."/>
            <person name="Haridas S."/>
            <person name="LaButti K."/>
            <person name="Ohm R.A."/>
            <person name="Kues U."/>
            <person name="Blanchette R.A."/>
            <person name="Grigoriev I.V."/>
            <person name="Minto R.E."/>
            <person name="Hibbett D.S."/>
        </authorList>
    </citation>
    <scope>NUCLEOTIDE SEQUENCE [LARGE SCALE GENOMIC DNA]</scope>
    <source>
        <strain evidence="3 4">FP15055 ss-10</strain>
    </source>
</reference>
<dbReference type="Gene3D" id="2.60.120.650">
    <property type="entry name" value="Cupin"/>
    <property type="match status" value="1"/>
</dbReference>
<gene>
    <name evidence="3" type="ORF">CYLTODRAFT_494745</name>
</gene>
<dbReference type="AlphaFoldDB" id="A0A0D7AV70"/>
<keyword evidence="4" id="KW-1185">Reference proteome</keyword>
<dbReference type="InterPro" id="IPR003347">
    <property type="entry name" value="JmjC_dom"/>
</dbReference>
<dbReference type="Proteomes" id="UP000054007">
    <property type="component" value="Unassembled WGS sequence"/>
</dbReference>
<dbReference type="SUPFAM" id="SSF51197">
    <property type="entry name" value="Clavaminate synthase-like"/>
    <property type="match status" value="1"/>
</dbReference>
<organism evidence="3 4">
    <name type="scientific">Cylindrobasidium torrendii FP15055 ss-10</name>
    <dbReference type="NCBI Taxonomy" id="1314674"/>
    <lineage>
        <taxon>Eukaryota</taxon>
        <taxon>Fungi</taxon>
        <taxon>Dikarya</taxon>
        <taxon>Basidiomycota</taxon>
        <taxon>Agaricomycotina</taxon>
        <taxon>Agaricomycetes</taxon>
        <taxon>Agaricomycetidae</taxon>
        <taxon>Agaricales</taxon>
        <taxon>Marasmiineae</taxon>
        <taxon>Physalacriaceae</taxon>
        <taxon>Cylindrobasidium</taxon>
    </lineage>
</organism>
<evidence type="ECO:0000259" key="2">
    <source>
        <dbReference type="PROSITE" id="PS51184"/>
    </source>
</evidence>
<proteinExistence type="predicted"/>
<dbReference type="EMBL" id="KN880803">
    <property type="protein sequence ID" value="KIY62268.1"/>
    <property type="molecule type" value="Genomic_DNA"/>
</dbReference>
<evidence type="ECO:0000256" key="1">
    <source>
        <dbReference type="SAM" id="MobiDB-lite"/>
    </source>
</evidence>
<feature type="domain" description="JmjC" evidence="2">
    <location>
        <begin position="318"/>
        <end position="479"/>
    </location>
</feature>
<dbReference type="OrthoDB" id="2635829at2759"/>
<sequence length="715" mass="81002">MSKPRPRQGLTDLIRAYLIHRCDLFTLYREGDESRDQWAARIDLERYIPRTARPATWPWDKEWNSIQLTSPTEPNSDQKEKLRNKLRKRLEDQLHKRNSAARQTTCAAAHRSAPRALPRPEGADDACGLSPTPEEHPMEDNTPLPQSPGEVFLDATGGRETGAITFHGNAGTQIRTVLPLYFDPENLGVNALQATADFVTKAFAPAGHVEVSNESVKVLQRCDLLDSDVEAAALAELELNRPLFLVGPRDTVTEADVKKGICSKQCLSSFGILKARVVEAFDFVEMERGAQLPELVETRRHKMTFGMFIENVKKGKALYVLDLQCAHRQPIPYGGLDDGNLAIVNTAIFTQTHHWADSLWALAHGGGVITYWHHDADGKATMIDCKSGIKVWSFFIPNKDLSPADLTRAMERLASLKSVMPTAEEGTVQTVVVFPGDTLFMPPGKMHMVYTPLESLSAGSSFWNISTLHLTAVSRLHDSRLGETLTNVEHNDEDIFNTLRPVYLFYRRRQTHRVFIALRLRPILFLYDMIVNNRRYLSIYEKHSHYELSTLGSAEDYDDWSDTGEEPECVPKRKTKKRNYATPINNKLEEDDLRRRKVDRIMARGIEPAHMETALRTVEQLLARAILGFEIPKIDTNKDGAIIEKLRSAHPKGLERARARRFGAIRRAHSAKWLEITEKVLTGWDDPGPLLQEVDYAVLQRSTWPEEVWLDHQTA</sequence>
<dbReference type="STRING" id="1314674.A0A0D7AV70"/>